<dbReference type="InterPro" id="IPR041492">
    <property type="entry name" value="HAD_2"/>
</dbReference>
<dbReference type="Gene3D" id="3.40.50.1000">
    <property type="entry name" value="HAD superfamily/HAD-like"/>
    <property type="match status" value="1"/>
</dbReference>
<organism evidence="3 4">
    <name type="scientific">Caldivirga maquilingensis (strain ATCC 700844 / DSM 13496 / JCM 10307 / IC-167)</name>
    <dbReference type="NCBI Taxonomy" id="397948"/>
    <lineage>
        <taxon>Archaea</taxon>
        <taxon>Thermoproteota</taxon>
        <taxon>Thermoprotei</taxon>
        <taxon>Thermoproteales</taxon>
        <taxon>Thermoproteaceae</taxon>
        <taxon>Caldivirga</taxon>
    </lineage>
</organism>
<name>A8MC66_CALMQ</name>
<dbReference type="PANTHER" id="PTHR46470:SF4">
    <property type="entry name" value="5-AMINO-6-(5-PHOSPHO-D-RIBITYLAMINO)URACIL PHOSPHATASE YIGB"/>
    <property type="match status" value="1"/>
</dbReference>
<accession>A8MC66</accession>
<dbReference type="Proteomes" id="UP000001137">
    <property type="component" value="Chromosome"/>
</dbReference>
<protein>
    <submittedName>
        <fullName evidence="3">Haloacid dehalogenase domain protein hydrolase</fullName>
    </submittedName>
</protein>
<sequence length="233" mass="25905">MVVLFMEVMDTLASLEGFAQEMASLIKREVDIKANEDEVAALIANEWSSRYNQLVTSGNYRSLRSLARDVMLTVTRKYSLGLGGRELEYWGDALANAFVTVAKIYDDVEPALNELSNLGVQMYILTNLDNDIAKKILLKNGLLRFFKGVISSDLTRAGKPNARIFNAALYRAKISKDDALIVSGLIEDIIGGKLSQIKTVFVNRRKINLTVKPDYIIGNLTELPKLLANMSNP</sequence>
<reference evidence="3 4" key="1">
    <citation type="submission" date="2007-10" db="EMBL/GenBank/DDBJ databases">
        <title>Complete sequence of Caldivirga maquilingensis IC-167.</title>
        <authorList>
            <consortium name="US DOE Joint Genome Institute"/>
            <person name="Copeland A."/>
            <person name="Lucas S."/>
            <person name="Lapidus A."/>
            <person name="Barry K."/>
            <person name="Glavina del Rio T."/>
            <person name="Dalin E."/>
            <person name="Tice H."/>
            <person name="Pitluck S."/>
            <person name="Saunders E."/>
            <person name="Brettin T."/>
            <person name="Bruce D."/>
            <person name="Detter J.C."/>
            <person name="Han C."/>
            <person name="Schmutz J."/>
            <person name="Larimer F."/>
            <person name="Land M."/>
            <person name="Hauser L."/>
            <person name="Kyrpides N."/>
            <person name="Ivanova N."/>
            <person name="Biddle J.F."/>
            <person name="Zhang Z."/>
            <person name="Fitz-Gibbon S.T."/>
            <person name="Lowe T.M."/>
            <person name="Saltikov C."/>
            <person name="House C.H."/>
            <person name="Richardson P."/>
        </authorList>
    </citation>
    <scope>NUCLEOTIDE SEQUENCE [LARGE SCALE GENOMIC DNA]</scope>
    <source>
        <strain evidence="4">ATCC 700844 / DSM 13496 / JCM 10307 / IC-167</strain>
    </source>
</reference>
<dbReference type="eggNOG" id="arCOG02291">
    <property type="taxonomic scope" value="Archaea"/>
</dbReference>
<dbReference type="HOGENOM" id="CLU_1197689_0_0_2"/>
<dbReference type="GeneID" id="5709387"/>
<evidence type="ECO:0000256" key="1">
    <source>
        <dbReference type="ARBA" id="ARBA00022801"/>
    </source>
</evidence>
<keyword evidence="4" id="KW-1185">Reference proteome</keyword>
<keyword evidence="1 3" id="KW-0378">Hydrolase</keyword>
<dbReference type="InterPro" id="IPR023198">
    <property type="entry name" value="PGP-like_dom2"/>
</dbReference>
<evidence type="ECO:0000313" key="3">
    <source>
        <dbReference type="EMBL" id="ABW01372.1"/>
    </source>
</evidence>
<evidence type="ECO:0000313" key="4">
    <source>
        <dbReference type="Proteomes" id="UP000001137"/>
    </source>
</evidence>
<dbReference type="GO" id="GO:0016787">
    <property type="term" value="F:hydrolase activity"/>
    <property type="evidence" value="ECO:0007669"/>
    <property type="project" value="UniProtKB-KW"/>
</dbReference>
<dbReference type="SUPFAM" id="SSF56784">
    <property type="entry name" value="HAD-like"/>
    <property type="match status" value="1"/>
</dbReference>
<dbReference type="OrthoDB" id="316978at2157"/>
<dbReference type="InterPro" id="IPR036412">
    <property type="entry name" value="HAD-like_sf"/>
</dbReference>
<gene>
    <name evidence="3" type="ordered locus">Cmaq_0527</name>
</gene>
<keyword evidence="2" id="KW-0460">Magnesium</keyword>
<dbReference type="KEGG" id="cma:Cmaq_0527"/>
<dbReference type="STRING" id="397948.Cmaq_0527"/>
<evidence type="ECO:0000256" key="2">
    <source>
        <dbReference type="ARBA" id="ARBA00022842"/>
    </source>
</evidence>
<dbReference type="InterPro" id="IPR023214">
    <property type="entry name" value="HAD_sf"/>
</dbReference>
<dbReference type="Pfam" id="PF13419">
    <property type="entry name" value="HAD_2"/>
    <property type="match status" value="1"/>
</dbReference>
<proteinExistence type="predicted"/>
<dbReference type="RefSeq" id="WP_012185592.1">
    <property type="nucleotide sequence ID" value="NC_009954.1"/>
</dbReference>
<dbReference type="Gene3D" id="1.10.150.240">
    <property type="entry name" value="Putative phosphatase, domain 2"/>
    <property type="match status" value="1"/>
</dbReference>
<dbReference type="AlphaFoldDB" id="A8MC66"/>
<dbReference type="PANTHER" id="PTHR46470">
    <property type="entry name" value="N-ACYLNEURAMINATE-9-PHOSPHATASE"/>
    <property type="match status" value="1"/>
</dbReference>
<dbReference type="EMBL" id="CP000852">
    <property type="protein sequence ID" value="ABW01372.1"/>
    <property type="molecule type" value="Genomic_DNA"/>
</dbReference>
<dbReference type="InterPro" id="IPR051400">
    <property type="entry name" value="HAD-like_hydrolase"/>
</dbReference>